<dbReference type="AlphaFoldDB" id="M0NHA3"/>
<dbReference type="STRING" id="1227457.C451_04626"/>
<comment type="caution">
    <text evidence="1">The sequence shown here is derived from an EMBL/GenBank/DDBJ whole genome shotgun (WGS) entry which is preliminary data.</text>
</comment>
<dbReference type="InterPro" id="IPR024047">
    <property type="entry name" value="MM3350-like_sf"/>
</dbReference>
<reference evidence="1 2" key="1">
    <citation type="journal article" date="2014" name="PLoS Genet.">
        <title>Phylogenetically driven sequencing of extremely halophilic archaea reveals strategies for static and dynamic osmo-response.</title>
        <authorList>
            <person name="Becker E.A."/>
            <person name="Seitzer P.M."/>
            <person name="Tritt A."/>
            <person name="Larsen D."/>
            <person name="Krusor M."/>
            <person name="Yao A.I."/>
            <person name="Wu D."/>
            <person name="Madern D."/>
            <person name="Eisen J.A."/>
            <person name="Darling A.E."/>
            <person name="Facciotti M.T."/>
        </authorList>
    </citation>
    <scope>NUCLEOTIDE SEQUENCE [LARGE SCALE GENOMIC DNA]</scope>
    <source>
        <strain evidence="1 2">JCM 13552</strain>
    </source>
</reference>
<dbReference type="eggNOG" id="arCOG06279">
    <property type="taxonomic scope" value="Archaea"/>
</dbReference>
<protein>
    <submittedName>
        <fullName evidence="1">Uncharacterized protein</fullName>
    </submittedName>
</protein>
<dbReference type="Proteomes" id="UP000011680">
    <property type="component" value="Unassembled WGS sequence"/>
</dbReference>
<evidence type="ECO:0000313" key="1">
    <source>
        <dbReference type="EMBL" id="EMA56005.1"/>
    </source>
</evidence>
<sequence length="92" mass="10562">MPTYRFRVKSEYDPTSLWRDIAVVRDRTLDEFQTVLNRAVGLNQDHLWFSGPTRTTGTATLSTNAPKRLSNQLVDYCEAGRSTTLLRRQSGR</sequence>
<accession>M0NHA3</accession>
<keyword evidence="2" id="KW-1185">Reference proteome</keyword>
<proteinExistence type="predicted"/>
<evidence type="ECO:0000313" key="2">
    <source>
        <dbReference type="Proteomes" id="UP000011680"/>
    </source>
</evidence>
<gene>
    <name evidence="1" type="ORF">C451_04626</name>
</gene>
<dbReference type="Gene3D" id="3.10.290.30">
    <property type="entry name" value="MM3350-like"/>
    <property type="match status" value="1"/>
</dbReference>
<dbReference type="SUPFAM" id="SSF159941">
    <property type="entry name" value="MM3350-like"/>
    <property type="match status" value="1"/>
</dbReference>
<name>M0NHA3_9EURY</name>
<organism evidence="1 2">
    <name type="scientific">Halococcus thailandensis JCM 13552</name>
    <dbReference type="NCBI Taxonomy" id="1227457"/>
    <lineage>
        <taxon>Archaea</taxon>
        <taxon>Methanobacteriati</taxon>
        <taxon>Methanobacteriota</taxon>
        <taxon>Stenosarchaea group</taxon>
        <taxon>Halobacteria</taxon>
        <taxon>Halobacteriales</taxon>
        <taxon>Halococcaceae</taxon>
        <taxon>Halococcus</taxon>
    </lineage>
</organism>
<dbReference type="EMBL" id="AOMF01000100">
    <property type="protein sequence ID" value="EMA56005.1"/>
    <property type="molecule type" value="Genomic_DNA"/>
</dbReference>